<evidence type="ECO:0000256" key="1">
    <source>
        <dbReference type="SAM" id="MobiDB-lite"/>
    </source>
</evidence>
<evidence type="ECO:0000313" key="2">
    <source>
        <dbReference type="EMBL" id="GFF92851.1"/>
    </source>
</evidence>
<gene>
    <name evidence="2" type="ORF">IFM53868_06985</name>
</gene>
<feature type="compositionally biased region" description="Basic and acidic residues" evidence="1">
    <location>
        <begin position="44"/>
        <end position="57"/>
    </location>
</feature>
<protein>
    <submittedName>
        <fullName evidence="2">Uncharacterized protein</fullName>
    </submittedName>
</protein>
<feature type="region of interest" description="Disordered" evidence="1">
    <location>
        <begin position="35"/>
        <end position="100"/>
    </location>
</feature>
<comment type="caution">
    <text evidence="2">The sequence shown here is derived from an EMBL/GenBank/DDBJ whole genome shotgun (WGS) entry which is preliminary data.</text>
</comment>
<dbReference type="Proteomes" id="UP000465266">
    <property type="component" value="Unassembled WGS sequence"/>
</dbReference>
<organism evidence="2 3">
    <name type="scientific">Aspergillus udagawae</name>
    <dbReference type="NCBI Taxonomy" id="91492"/>
    <lineage>
        <taxon>Eukaryota</taxon>
        <taxon>Fungi</taxon>
        <taxon>Dikarya</taxon>
        <taxon>Ascomycota</taxon>
        <taxon>Pezizomycotina</taxon>
        <taxon>Eurotiomycetes</taxon>
        <taxon>Eurotiomycetidae</taxon>
        <taxon>Eurotiales</taxon>
        <taxon>Aspergillaceae</taxon>
        <taxon>Aspergillus</taxon>
        <taxon>Aspergillus subgen. Fumigati</taxon>
    </lineage>
</organism>
<reference evidence="2 3" key="1">
    <citation type="submission" date="2020-01" db="EMBL/GenBank/DDBJ databases">
        <title>Draft genome sequence of Aspergillus udagawae IFM 53868.</title>
        <authorList>
            <person name="Takahashi H."/>
            <person name="Yaguchi T."/>
        </authorList>
    </citation>
    <scope>NUCLEOTIDE SEQUENCE [LARGE SCALE GENOMIC DNA]</scope>
    <source>
        <strain evidence="2 3">IFM 53868</strain>
    </source>
</reference>
<evidence type="ECO:0000313" key="3">
    <source>
        <dbReference type="Proteomes" id="UP000465266"/>
    </source>
</evidence>
<feature type="compositionally biased region" description="Basic and acidic residues" evidence="1">
    <location>
        <begin position="81"/>
        <end position="90"/>
    </location>
</feature>
<dbReference type="EMBL" id="BLKG01000086">
    <property type="protein sequence ID" value="GFF92851.1"/>
    <property type="molecule type" value="Genomic_DNA"/>
</dbReference>
<accession>A0ABQ1B5T1</accession>
<proteinExistence type="predicted"/>
<dbReference type="PANTHER" id="PTHR35587:SF4">
    <property type="match status" value="1"/>
</dbReference>
<keyword evidence="3" id="KW-1185">Reference proteome</keyword>
<dbReference type="PANTHER" id="PTHR35587">
    <property type="entry name" value="EXPRESSED PROTEIN"/>
    <property type="match status" value="1"/>
</dbReference>
<sequence>MAVSGTGLYACQLAKHVFNAGKGDHHRLDIESCQGGRTVRRGNRRSEQVSRDTDRDVTSTGHKSTVDDEYVSEQETFTAEAEPRGGRQRAEQPSARHTTVIDRPETAPENWQRWVRGRRGSQQLVPIGDITDVGKTVNRAVGTIHDVGSKAISSAGNTAGRALGDVVEVSQGEQKGKEEQLRLRLDLNLDIEVQLKATIHGDLTLRLL</sequence>
<name>A0ABQ1B5T1_9EURO</name>